<evidence type="ECO:0000256" key="1">
    <source>
        <dbReference type="SAM" id="MobiDB-lite"/>
    </source>
</evidence>
<proteinExistence type="predicted"/>
<reference evidence="2" key="1">
    <citation type="submission" date="2022-10" db="EMBL/GenBank/DDBJ databases">
        <title>Puccinia triticina Genome sequencing and assembly.</title>
        <authorList>
            <person name="Li C."/>
        </authorList>
    </citation>
    <scope>NUCLEOTIDE SEQUENCE</scope>
    <source>
        <strain evidence="2">Pt15</strain>
    </source>
</reference>
<feature type="region of interest" description="Disordered" evidence="1">
    <location>
        <begin position="116"/>
        <end position="155"/>
    </location>
</feature>
<organism evidence="2 3">
    <name type="scientific">Puccinia triticina</name>
    <dbReference type="NCBI Taxonomy" id="208348"/>
    <lineage>
        <taxon>Eukaryota</taxon>
        <taxon>Fungi</taxon>
        <taxon>Dikarya</taxon>
        <taxon>Basidiomycota</taxon>
        <taxon>Pucciniomycotina</taxon>
        <taxon>Pucciniomycetes</taxon>
        <taxon>Pucciniales</taxon>
        <taxon>Pucciniaceae</taxon>
        <taxon>Puccinia</taxon>
    </lineage>
</organism>
<name>A0ABY7CTA8_9BASI</name>
<dbReference type="Proteomes" id="UP001164743">
    <property type="component" value="Chromosome 9A"/>
</dbReference>
<accession>A0ABY7CTA8</accession>
<dbReference type="RefSeq" id="XP_053024041.1">
    <property type="nucleotide sequence ID" value="XM_053172841.1"/>
</dbReference>
<feature type="compositionally biased region" description="Pro residues" evidence="1">
    <location>
        <begin position="138"/>
        <end position="147"/>
    </location>
</feature>
<dbReference type="EMBL" id="CP110429">
    <property type="protein sequence ID" value="WAQ88486.1"/>
    <property type="molecule type" value="Genomic_DNA"/>
</dbReference>
<protein>
    <submittedName>
        <fullName evidence="2">Uncharacterized protein</fullName>
    </submittedName>
</protein>
<gene>
    <name evidence="2" type="ORF">PtA15_9A613</name>
</gene>
<sequence length="190" mass="20675">MRCKRPRSNDQRRTRGCRLLTIHKLAKGAGSVACLRLACEPAGDTPQSCHGLSSASPVRPFKASNASLTKSLAARHPKHDPKRPFPGAFSAIFYPQRGLRSPKMASIPLRLLQSPRRIPPAASIKEGRKTARRGAVPTQPPQKPPPTKRSQPVHQATTTFCARGMRAIRRAFPHSSGPARVLSSPYVPSV</sequence>
<feature type="region of interest" description="Disordered" evidence="1">
    <location>
        <begin position="171"/>
        <end position="190"/>
    </location>
</feature>
<evidence type="ECO:0000313" key="3">
    <source>
        <dbReference type="Proteomes" id="UP001164743"/>
    </source>
</evidence>
<evidence type="ECO:0000313" key="2">
    <source>
        <dbReference type="EMBL" id="WAQ88486.1"/>
    </source>
</evidence>
<dbReference type="GeneID" id="77813736"/>
<keyword evidence="3" id="KW-1185">Reference proteome</keyword>